<proteinExistence type="predicted"/>
<dbReference type="Proteomes" id="UP001467690">
    <property type="component" value="Unassembled WGS sequence"/>
</dbReference>
<name>A0ABV1RCW3_9ALTE</name>
<accession>A0ABV1RCW3</accession>
<dbReference type="EMBL" id="JBELOE010000062">
    <property type="protein sequence ID" value="MER2490617.1"/>
    <property type="molecule type" value="Genomic_DNA"/>
</dbReference>
<reference evidence="1 2" key="1">
    <citation type="submission" date="2024-06" db="EMBL/GenBank/DDBJ databases">
        <authorList>
            <person name="Chen R.Y."/>
        </authorList>
    </citation>
    <scope>NUCLEOTIDE SEQUENCE [LARGE SCALE GENOMIC DNA]</scope>
    <source>
        <strain evidence="1 2">D2</strain>
    </source>
</reference>
<evidence type="ECO:0000313" key="2">
    <source>
        <dbReference type="Proteomes" id="UP001467690"/>
    </source>
</evidence>
<comment type="caution">
    <text evidence="1">The sequence shown here is derived from an EMBL/GenBank/DDBJ whole genome shotgun (WGS) entry which is preliminary data.</text>
</comment>
<dbReference type="RefSeq" id="WP_143870986.1">
    <property type="nucleotide sequence ID" value="NZ_CP041660.1"/>
</dbReference>
<protein>
    <submittedName>
        <fullName evidence="1">Uncharacterized protein</fullName>
    </submittedName>
</protein>
<organism evidence="1 2">
    <name type="scientific">Catenovulum sediminis</name>
    <dbReference type="NCBI Taxonomy" id="1740262"/>
    <lineage>
        <taxon>Bacteria</taxon>
        <taxon>Pseudomonadati</taxon>
        <taxon>Pseudomonadota</taxon>
        <taxon>Gammaproteobacteria</taxon>
        <taxon>Alteromonadales</taxon>
        <taxon>Alteromonadaceae</taxon>
        <taxon>Catenovulum</taxon>
    </lineage>
</organism>
<gene>
    <name evidence="1" type="ORF">ABS311_01795</name>
</gene>
<evidence type="ECO:0000313" key="1">
    <source>
        <dbReference type="EMBL" id="MER2490617.1"/>
    </source>
</evidence>
<sequence>MQLIKLLVFGILLLAASSITYFVTKKSYYEQGLSVGKLNASYDAFLKMKEHMPNCYDNNYDSNKKVLQIKTSEVYAIEHGKFCYFD</sequence>
<keyword evidence="2" id="KW-1185">Reference proteome</keyword>